<keyword evidence="4" id="KW-1185">Reference proteome</keyword>
<dbReference type="InterPro" id="IPR002201">
    <property type="entry name" value="Glyco_trans_9"/>
</dbReference>
<keyword evidence="2" id="KW-0808">Transferase</keyword>
<protein>
    <submittedName>
        <fullName evidence="3">Glycosyltransferase family 9 protein</fullName>
    </submittedName>
</protein>
<evidence type="ECO:0000256" key="2">
    <source>
        <dbReference type="ARBA" id="ARBA00022679"/>
    </source>
</evidence>
<dbReference type="Proteomes" id="UP001500547">
    <property type="component" value="Unassembled WGS sequence"/>
</dbReference>
<evidence type="ECO:0000313" key="3">
    <source>
        <dbReference type="EMBL" id="GAA5167285.1"/>
    </source>
</evidence>
<organism evidence="3 4">
    <name type="scientific">Viridibacterium curvum</name>
    <dbReference type="NCBI Taxonomy" id="1101404"/>
    <lineage>
        <taxon>Bacteria</taxon>
        <taxon>Pseudomonadati</taxon>
        <taxon>Pseudomonadota</taxon>
        <taxon>Betaproteobacteria</taxon>
        <taxon>Rhodocyclales</taxon>
        <taxon>Rhodocyclaceae</taxon>
        <taxon>Viridibacterium</taxon>
    </lineage>
</organism>
<proteinExistence type="predicted"/>
<dbReference type="Pfam" id="PF01075">
    <property type="entry name" value="Glyco_transf_9"/>
    <property type="match status" value="1"/>
</dbReference>
<sequence length="339" mass="37277">MKILIVKRDKLGDMLLTTPMLAWLRQGLPQAEIHVLANDYNAWVLEGNTQPHRVWALPRVRHAGRLRIGAALQTAKMLWQMRREKYDWVLVGNGEESPRAIERGLSLRGRSTVAYCKSAVDWPRLTHPMSAPRDMHESRRLAALATPLGLSVPETLPAPLYHLPERSAAFARQWLGRNGLAAGGYVVLGLGARRAKKQPTTQQVLGWADEVQRRWGLKTVFMWTPGKSDNPLYPGDDDVAEPVLAANNPHIVPFRGPLDEAIALVWHARTSIFPDSGLMHFAAASPGGVLGFFAETDVSPSPSQWGPIGPRAHYLEAGQAVAQLSDEAVFGKLAALIDG</sequence>
<comment type="caution">
    <text evidence="3">The sequence shown here is derived from an EMBL/GenBank/DDBJ whole genome shotgun (WGS) entry which is preliminary data.</text>
</comment>
<evidence type="ECO:0000313" key="4">
    <source>
        <dbReference type="Proteomes" id="UP001500547"/>
    </source>
</evidence>
<dbReference type="PANTHER" id="PTHR30160">
    <property type="entry name" value="TETRAACYLDISACCHARIDE 4'-KINASE-RELATED"/>
    <property type="match status" value="1"/>
</dbReference>
<keyword evidence="1" id="KW-0328">Glycosyltransferase</keyword>
<dbReference type="InterPro" id="IPR051199">
    <property type="entry name" value="LPS_LOS_Heptosyltrfase"/>
</dbReference>
<dbReference type="RefSeq" id="WP_345533385.1">
    <property type="nucleotide sequence ID" value="NZ_BAABLD010000008.1"/>
</dbReference>
<dbReference type="CDD" id="cd03789">
    <property type="entry name" value="GT9_LPS_heptosyltransferase"/>
    <property type="match status" value="1"/>
</dbReference>
<reference evidence="4" key="1">
    <citation type="journal article" date="2019" name="Int. J. Syst. Evol. Microbiol.">
        <title>The Global Catalogue of Microorganisms (GCM) 10K type strain sequencing project: providing services to taxonomists for standard genome sequencing and annotation.</title>
        <authorList>
            <consortium name="The Broad Institute Genomics Platform"/>
            <consortium name="The Broad Institute Genome Sequencing Center for Infectious Disease"/>
            <person name="Wu L."/>
            <person name="Ma J."/>
        </authorList>
    </citation>
    <scope>NUCLEOTIDE SEQUENCE [LARGE SCALE GENOMIC DNA]</scope>
    <source>
        <strain evidence="4">JCM 18715</strain>
    </source>
</reference>
<name>A0ABP9QTZ8_9RHOO</name>
<dbReference type="SUPFAM" id="SSF53756">
    <property type="entry name" value="UDP-Glycosyltransferase/glycogen phosphorylase"/>
    <property type="match status" value="1"/>
</dbReference>
<accession>A0ABP9QTZ8</accession>
<evidence type="ECO:0000256" key="1">
    <source>
        <dbReference type="ARBA" id="ARBA00022676"/>
    </source>
</evidence>
<dbReference type="EMBL" id="BAABLD010000008">
    <property type="protein sequence ID" value="GAA5167285.1"/>
    <property type="molecule type" value="Genomic_DNA"/>
</dbReference>
<dbReference type="PANTHER" id="PTHR30160:SF1">
    <property type="entry name" value="LIPOPOLYSACCHARIDE 1,2-N-ACETYLGLUCOSAMINETRANSFERASE-RELATED"/>
    <property type="match status" value="1"/>
</dbReference>
<gene>
    <name evidence="3" type="ORF">GCM10025770_25690</name>
</gene>
<dbReference type="Gene3D" id="3.40.50.2000">
    <property type="entry name" value="Glycogen Phosphorylase B"/>
    <property type="match status" value="2"/>
</dbReference>